<feature type="domain" description="Dicarboxylate carrier MatC N-terminal" evidence="2">
    <location>
        <begin position="4"/>
        <end position="145"/>
    </location>
</feature>
<evidence type="ECO:0000313" key="3">
    <source>
        <dbReference type="EMBL" id="MBM6913501.1"/>
    </source>
</evidence>
<keyword evidence="1" id="KW-0472">Membrane</keyword>
<feature type="transmembrane region" description="Helical" evidence="1">
    <location>
        <begin position="173"/>
        <end position="195"/>
    </location>
</feature>
<evidence type="ECO:0000259" key="2">
    <source>
        <dbReference type="Pfam" id="PF07158"/>
    </source>
</evidence>
<feature type="transmembrane region" description="Helical" evidence="1">
    <location>
        <begin position="344"/>
        <end position="367"/>
    </location>
</feature>
<keyword evidence="1" id="KW-1133">Transmembrane helix</keyword>
<sequence length="414" mass="44290">MTSVSLFVLIGSIVVGIWRRMNVGVIAVGMSLVLAEIAGIPTKQVYGGFPTKLFVTLLGTMLFFSLLQKNKTLEVISDFTVQSIGKRLFLLPFVVYMLAFMLSAAGPGAIPVLPIAIIIGVTLAKQLDISPVLMGGCATLGAVGGTLSPLALTGIIVQEILTEQGVAGMEADLFIKGTIINLVGVISLYIFYKGYTLKALVQEKRRITFNKNQKISIVLLMFLVIMVIGFNFDVGMVGFFLAMVLLAVKGSDEKSGISQIPWSVIIMVCGVNVLMTLVQKLGGVKLLANFLANFMSEQSAAAIMALTGGIMSQFSSANGVVIPTLVPTATDIALMIPGVSVHELVFAITFAAVVTLSPLSTAGSLIMATYTQGEEKSPREINRLFTALFVWTFVMLIGFALICGLGYYDWISVW</sequence>
<reference evidence="3 4" key="1">
    <citation type="journal article" date="2021" name="Sci. Rep.">
        <title>The distribution of antibiotic resistance genes in chicken gut microbiota commensals.</title>
        <authorList>
            <person name="Juricova H."/>
            <person name="Matiasovicova J."/>
            <person name="Kubasova T."/>
            <person name="Cejkova D."/>
            <person name="Rychlik I."/>
        </authorList>
    </citation>
    <scope>NUCLEOTIDE SEQUENCE [LARGE SCALE GENOMIC DNA]</scope>
    <source>
        <strain evidence="3 4">An537</strain>
    </source>
</reference>
<feature type="transmembrane region" description="Helical" evidence="1">
    <location>
        <begin position="45"/>
        <end position="67"/>
    </location>
</feature>
<evidence type="ECO:0000313" key="4">
    <source>
        <dbReference type="Proteomes" id="UP000707138"/>
    </source>
</evidence>
<protein>
    <submittedName>
        <fullName evidence="3">C4-dicarboxylate ABC transporter</fullName>
    </submittedName>
</protein>
<feature type="transmembrane region" description="Helical" evidence="1">
    <location>
        <begin position="388"/>
        <end position="408"/>
    </location>
</feature>
<name>A0ABS2GHH6_9FIRM</name>
<feature type="transmembrane region" description="Helical" evidence="1">
    <location>
        <begin position="260"/>
        <end position="278"/>
    </location>
</feature>
<feature type="transmembrane region" description="Helical" evidence="1">
    <location>
        <begin position="88"/>
        <end position="104"/>
    </location>
</feature>
<dbReference type="Proteomes" id="UP000707138">
    <property type="component" value="Unassembled WGS sequence"/>
</dbReference>
<dbReference type="InterPro" id="IPR009827">
    <property type="entry name" value="MatC_N"/>
</dbReference>
<accession>A0ABS2GHH6</accession>
<feature type="transmembrane region" description="Helical" evidence="1">
    <location>
        <begin position="215"/>
        <end position="248"/>
    </location>
</feature>
<dbReference type="Pfam" id="PF07158">
    <property type="entry name" value="MatC_N"/>
    <property type="match status" value="1"/>
</dbReference>
<gene>
    <name evidence="3" type="ORF">H6A01_09250</name>
</gene>
<dbReference type="RefSeq" id="WP_205088376.1">
    <property type="nucleotide sequence ID" value="NZ_JACJLA010000022.1"/>
</dbReference>
<dbReference type="EMBL" id="JACJLA010000022">
    <property type="protein sequence ID" value="MBM6913501.1"/>
    <property type="molecule type" value="Genomic_DNA"/>
</dbReference>
<proteinExistence type="predicted"/>
<keyword evidence="1" id="KW-0812">Transmembrane</keyword>
<organism evidence="3 4">
    <name type="scientific">Veillonella magna</name>
    <dbReference type="NCBI Taxonomy" id="464322"/>
    <lineage>
        <taxon>Bacteria</taxon>
        <taxon>Bacillati</taxon>
        <taxon>Bacillota</taxon>
        <taxon>Negativicutes</taxon>
        <taxon>Veillonellales</taxon>
        <taxon>Veillonellaceae</taxon>
        <taxon>Veillonella</taxon>
    </lineage>
</organism>
<evidence type="ECO:0000256" key="1">
    <source>
        <dbReference type="SAM" id="Phobius"/>
    </source>
</evidence>
<comment type="caution">
    <text evidence="3">The sequence shown here is derived from an EMBL/GenBank/DDBJ whole genome shotgun (WGS) entry which is preliminary data.</text>
</comment>
<keyword evidence="4" id="KW-1185">Reference proteome</keyword>